<dbReference type="AlphaFoldDB" id="A0A9W6PXD6"/>
<dbReference type="EMBL" id="BSRZ01000006">
    <property type="protein sequence ID" value="GLW64628.1"/>
    <property type="molecule type" value="Genomic_DNA"/>
</dbReference>
<evidence type="ECO:0000256" key="1">
    <source>
        <dbReference type="SAM" id="MobiDB-lite"/>
    </source>
</evidence>
<gene>
    <name evidence="3" type="ORF">Arub01_28720</name>
</gene>
<feature type="transmembrane region" description="Helical" evidence="2">
    <location>
        <begin position="63"/>
        <end position="84"/>
    </location>
</feature>
<dbReference type="RefSeq" id="WP_285563624.1">
    <property type="nucleotide sequence ID" value="NZ_BSRZ01000006.1"/>
</dbReference>
<evidence type="ECO:0000256" key="2">
    <source>
        <dbReference type="SAM" id="Phobius"/>
    </source>
</evidence>
<organism evidence="3 4">
    <name type="scientific">Actinomadura rubrobrunea</name>
    <dbReference type="NCBI Taxonomy" id="115335"/>
    <lineage>
        <taxon>Bacteria</taxon>
        <taxon>Bacillati</taxon>
        <taxon>Actinomycetota</taxon>
        <taxon>Actinomycetes</taxon>
        <taxon>Streptosporangiales</taxon>
        <taxon>Thermomonosporaceae</taxon>
        <taxon>Actinomadura</taxon>
    </lineage>
</organism>
<accession>A0A9W6PXD6</accession>
<feature type="transmembrane region" description="Helical" evidence="2">
    <location>
        <begin position="29"/>
        <end position="51"/>
    </location>
</feature>
<feature type="region of interest" description="Disordered" evidence="1">
    <location>
        <begin position="301"/>
        <end position="322"/>
    </location>
</feature>
<sequence length="322" mass="33867">MVLALDVMTGSRLQLNTLMGYNAIIAGRFYGFGNQAFSLFAVAAILSAAWLAERPVRAGRRAAAAAIIAAVGAAAVAVDGAAAVAVDGLPFWGSDFGGVIAMVPAFAVLGMMAVGQRVSPVRLGLACLVGAALVLLISYLNSRSANPTHLGRFWQDLVSGDAWDVVVRKFRAMVRSLRYWPFTIALAGAIAFLYFVLMRPVKWRAWAPFVAAALELGVGTGGRAYAGLLGRRAARRRLVVAGHVESRRPEHGCGGRTTRVRAGRALVVRGRVGTGDGDVGKKGGLRPRGAAVSRCHRWTVAAQGGDGPPRRRVGAPPSSNWA</sequence>
<feature type="transmembrane region" description="Helical" evidence="2">
    <location>
        <begin position="96"/>
        <end position="114"/>
    </location>
</feature>
<protein>
    <submittedName>
        <fullName evidence="3">Uncharacterized protein</fullName>
    </submittedName>
</protein>
<keyword evidence="2" id="KW-0812">Transmembrane</keyword>
<keyword evidence="2" id="KW-0472">Membrane</keyword>
<evidence type="ECO:0000313" key="3">
    <source>
        <dbReference type="EMBL" id="GLW64628.1"/>
    </source>
</evidence>
<proteinExistence type="predicted"/>
<comment type="caution">
    <text evidence="3">The sequence shown here is derived from an EMBL/GenBank/DDBJ whole genome shotgun (WGS) entry which is preliminary data.</text>
</comment>
<feature type="transmembrane region" description="Helical" evidence="2">
    <location>
        <begin position="179"/>
        <end position="197"/>
    </location>
</feature>
<name>A0A9W6PXD6_9ACTN</name>
<keyword evidence="2" id="KW-1133">Transmembrane helix</keyword>
<reference evidence="3" key="1">
    <citation type="submission" date="2023-02" db="EMBL/GenBank/DDBJ databases">
        <title>Actinomadura rubrobrunea NBRC 14622.</title>
        <authorList>
            <person name="Ichikawa N."/>
            <person name="Sato H."/>
            <person name="Tonouchi N."/>
        </authorList>
    </citation>
    <scope>NUCLEOTIDE SEQUENCE</scope>
    <source>
        <strain evidence="3">NBRC 14622</strain>
    </source>
</reference>
<dbReference type="Proteomes" id="UP001165124">
    <property type="component" value="Unassembled WGS sequence"/>
</dbReference>
<feature type="transmembrane region" description="Helical" evidence="2">
    <location>
        <begin position="121"/>
        <end position="140"/>
    </location>
</feature>
<evidence type="ECO:0000313" key="4">
    <source>
        <dbReference type="Proteomes" id="UP001165124"/>
    </source>
</evidence>
<keyword evidence="4" id="KW-1185">Reference proteome</keyword>